<protein>
    <submittedName>
        <fullName evidence="1">Uncharacterized protein</fullName>
    </submittedName>
</protein>
<comment type="caution">
    <text evidence="1">The sequence shown here is derived from an EMBL/GenBank/DDBJ whole genome shotgun (WGS) entry which is preliminary data.</text>
</comment>
<dbReference type="AlphaFoldDB" id="A0A6A4RQM9"/>
<dbReference type="Proteomes" id="UP000438429">
    <property type="component" value="Unassembled WGS sequence"/>
</dbReference>
<evidence type="ECO:0000313" key="1">
    <source>
        <dbReference type="EMBL" id="KAF0021690.1"/>
    </source>
</evidence>
<gene>
    <name evidence="1" type="ORF">F2P81_026057</name>
</gene>
<organism evidence="1 2">
    <name type="scientific">Scophthalmus maximus</name>
    <name type="common">Turbot</name>
    <name type="synonym">Psetta maxima</name>
    <dbReference type="NCBI Taxonomy" id="52904"/>
    <lineage>
        <taxon>Eukaryota</taxon>
        <taxon>Metazoa</taxon>
        <taxon>Chordata</taxon>
        <taxon>Craniata</taxon>
        <taxon>Vertebrata</taxon>
        <taxon>Euteleostomi</taxon>
        <taxon>Actinopterygii</taxon>
        <taxon>Neopterygii</taxon>
        <taxon>Teleostei</taxon>
        <taxon>Neoteleostei</taxon>
        <taxon>Acanthomorphata</taxon>
        <taxon>Carangaria</taxon>
        <taxon>Pleuronectiformes</taxon>
        <taxon>Pleuronectoidei</taxon>
        <taxon>Scophthalmidae</taxon>
        <taxon>Scophthalmus</taxon>
    </lineage>
</organism>
<proteinExistence type="predicted"/>
<sequence length="73" mass="8549">MRRSGGVFGIECALQSEDDEEEEVFRRVAQTWSEFLAHLVAHLHGRDFELLMSHDIRVLEKKAHAERKMEKPD</sequence>
<reference evidence="1 2" key="1">
    <citation type="submission" date="2019-06" db="EMBL/GenBank/DDBJ databases">
        <title>Draft genomes of female and male turbot (Scophthalmus maximus).</title>
        <authorList>
            <person name="Xu H."/>
            <person name="Xu X.-W."/>
            <person name="Shao C."/>
            <person name="Chen S."/>
        </authorList>
    </citation>
    <scope>NUCLEOTIDE SEQUENCE [LARGE SCALE GENOMIC DNA]</scope>
    <source>
        <strain evidence="1">Ysfricsl-2016a</strain>
        <tissue evidence="1">Blood</tissue>
    </source>
</reference>
<evidence type="ECO:0000313" key="2">
    <source>
        <dbReference type="Proteomes" id="UP000438429"/>
    </source>
</evidence>
<name>A0A6A4RQM9_SCOMX</name>
<dbReference type="EMBL" id="VEVO01003018">
    <property type="protein sequence ID" value="KAF0021690.1"/>
    <property type="molecule type" value="Genomic_DNA"/>
</dbReference>
<accession>A0A6A4RQM9</accession>